<dbReference type="SUPFAM" id="SSF53756">
    <property type="entry name" value="UDP-Glycosyltransferase/glycogen phosphorylase"/>
    <property type="match status" value="1"/>
</dbReference>
<dbReference type="InterPro" id="IPR028098">
    <property type="entry name" value="Glyco_trans_4-like_N"/>
</dbReference>
<sequence length="412" mass="46490">MRVALFTETYLPHINGVVTHVKILKEGLEKLGHQVLVVTADYNTHKHYIKDGVLHCPAKRMRRFYNFGVAAPISERRLRLIRDFNPDIIHIHNEFGVGLSGVMAAKILKKPLVYTLHTMYDEYIYYVAPPMLVSVMTKFSHRYTKMLAKSASALTGPSKKCAEYFKNAGVKKDVNVIPNSVELESFSPANISAEKKEAFRKQYNIDDDQMIACFVGRLGREKSVDVILDYWAQSITKEDKIHLIIIGDGPCKEELEEQAKKLGIAEMVTFTGAVQHDELPPYLASCDVYITASLSDTNSISMLEGMATGLPVLQRLDPLNADQVREGVNGFVFDDAVSMAEKLREVKNKSPEELDILKRSVIASVKRSGAEDLANYMLTVYHNLYNEDNTSKTGKSIHFVRPSELLKRMKER</sequence>
<evidence type="ECO:0000259" key="1">
    <source>
        <dbReference type="Pfam" id="PF00534"/>
    </source>
</evidence>
<dbReference type="Pfam" id="PF13439">
    <property type="entry name" value="Glyco_transf_4"/>
    <property type="match status" value="1"/>
</dbReference>
<reference evidence="3 4" key="1">
    <citation type="submission" date="2016-10" db="EMBL/GenBank/DDBJ databases">
        <authorList>
            <person name="de Groot N.N."/>
        </authorList>
    </citation>
    <scope>NUCLEOTIDE SEQUENCE [LARGE SCALE GENOMIC DNA]</scope>
    <source>
        <strain evidence="3 4">CGMCC 1.5070</strain>
    </source>
</reference>
<proteinExistence type="predicted"/>
<evidence type="ECO:0000259" key="2">
    <source>
        <dbReference type="Pfam" id="PF13439"/>
    </source>
</evidence>
<organism evidence="3 4">
    <name type="scientific">Hydrogenoanaerobacterium saccharovorans</name>
    <dbReference type="NCBI Taxonomy" id="474960"/>
    <lineage>
        <taxon>Bacteria</taxon>
        <taxon>Bacillati</taxon>
        <taxon>Bacillota</taxon>
        <taxon>Clostridia</taxon>
        <taxon>Eubacteriales</taxon>
        <taxon>Oscillospiraceae</taxon>
        <taxon>Hydrogenoanaerobacterium</taxon>
    </lineage>
</organism>
<dbReference type="Gene3D" id="3.40.50.2000">
    <property type="entry name" value="Glycogen Phosphorylase B"/>
    <property type="match status" value="2"/>
</dbReference>
<dbReference type="OrthoDB" id="9802525at2"/>
<evidence type="ECO:0000313" key="3">
    <source>
        <dbReference type="EMBL" id="SEM53251.1"/>
    </source>
</evidence>
<dbReference type="InterPro" id="IPR050194">
    <property type="entry name" value="Glycosyltransferase_grp1"/>
</dbReference>
<name>A0A1H7Z4Y2_9FIRM</name>
<dbReference type="EMBL" id="FOCG01000001">
    <property type="protein sequence ID" value="SEM53251.1"/>
    <property type="molecule type" value="Genomic_DNA"/>
</dbReference>
<dbReference type="AlphaFoldDB" id="A0A1H7Z4Y2"/>
<dbReference type="InterPro" id="IPR001296">
    <property type="entry name" value="Glyco_trans_1"/>
</dbReference>
<feature type="domain" description="Glycosyltransferase subfamily 4-like N-terminal" evidence="2">
    <location>
        <begin position="14"/>
        <end position="184"/>
    </location>
</feature>
<dbReference type="GO" id="GO:0016758">
    <property type="term" value="F:hexosyltransferase activity"/>
    <property type="evidence" value="ECO:0007669"/>
    <property type="project" value="TreeGrafter"/>
</dbReference>
<gene>
    <name evidence="3" type="ORF">SAMN05216180_0434</name>
</gene>
<dbReference type="PANTHER" id="PTHR45947:SF3">
    <property type="entry name" value="SULFOQUINOVOSYL TRANSFERASE SQD2"/>
    <property type="match status" value="1"/>
</dbReference>
<dbReference type="PANTHER" id="PTHR45947">
    <property type="entry name" value="SULFOQUINOVOSYL TRANSFERASE SQD2"/>
    <property type="match status" value="1"/>
</dbReference>
<dbReference type="Proteomes" id="UP000199158">
    <property type="component" value="Unassembled WGS sequence"/>
</dbReference>
<protein>
    <submittedName>
        <fullName evidence="3">1,2-diacylglycerol 3-alpha-glucosyltransferase</fullName>
    </submittedName>
</protein>
<accession>A0A1H7Z4Y2</accession>
<dbReference type="RefSeq" id="WP_092751182.1">
    <property type="nucleotide sequence ID" value="NZ_FOCG01000001.1"/>
</dbReference>
<feature type="domain" description="Glycosyl transferase family 1" evidence="1">
    <location>
        <begin position="196"/>
        <end position="351"/>
    </location>
</feature>
<keyword evidence="4" id="KW-1185">Reference proteome</keyword>
<keyword evidence="3" id="KW-0808">Transferase</keyword>
<dbReference type="Pfam" id="PF00534">
    <property type="entry name" value="Glycos_transf_1"/>
    <property type="match status" value="1"/>
</dbReference>
<dbReference type="STRING" id="474960.SAMN05216180_0434"/>
<evidence type="ECO:0000313" key="4">
    <source>
        <dbReference type="Proteomes" id="UP000199158"/>
    </source>
</evidence>